<protein>
    <submittedName>
        <fullName evidence="3">Uncharacterized protein</fullName>
    </submittedName>
</protein>
<evidence type="ECO:0000256" key="1">
    <source>
        <dbReference type="SAM" id="MobiDB-lite"/>
    </source>
</evidence>
<name>A0A1H3T2V3_9ACTN</name>
<dbReference type="EMBL" id="FNQB01000003">
    <property type="protein sequence ID" value="SDZ44606.1"/>
    <property type="molecule type" value="Genomic_DNA"/>
</dbReference>
<dbReference type="OrthoDB" id="9839226at2"/>
<evidence type="ECO:0000313" key="4">
    <source>
        <dbReference type="Proteomes" id="UP000199632"/>
    </source>
</evidence>
<feature type="region of interest" description="Disordered" evidence="1">
    <location>
        <begin position="181"/>
        <end position="208"/>
    </location>
</feature>
<keyword evidence="2" id="KW-0472">Membrane</keyword>
<evidence type="ECO:0000256" key="2">
    <source>
        <dbReference type="SAM" id="Phobius"/>
    </source>
</evidence>
<proteinExistence type="predicted"/>
<reference evidence="4" key="1">
    <citation type="submission" date="2016-10" db="EMBL/GenBank/DDBJ databases">
        <authorList>
            <person name="Varghese N."/>
            <person name="Submissions S."/>
        </authorList>
    </citation>
    <scope>NUCLEOTIDE SEQUENCE [LARGE SCALE GENOMIC DNA]</scope>
    <source>
        <strain evidence="4">DSM 44718</strain>
    </source>
</reference>
<organism evidence="3 4">
    <name type="scientific">Asanoa ishikariensis</name>
    <dbReference type="NCBI Taxonomy" id="137265"/>
    <lineage>
        <taxon>Bacteria</taxon>
        <taxon>Bacillati</taxon>
        <taxon>Actinomycetota</taxon>
        <taxon>Actinomycetes</taxon>
        <taxon>Micromonosporales</taxon>
        <taxon>Micromonosporaceae</taxon>
        <taxon>Asanoa</taxon>
    </lineage>
</organism>
<gene>
    <name evidence="3" type="ORF">SAMN05421684_5126</name>
</gene>
<feature type="transmembrane region" description="Helical" evidence="2">
    <location>
        <begin position="37"/>
        <end position="58"/>
    </location>
</feature>
<dbReference type="RefSeq" id="WP_090798300.1">
    <property type="nucleotide sequence ID" value="NZ_BOND01000004.1"/>
</dbReference>
<dbReference type="STRING" id="137265.SAMN05421684_5126"/>
<dbReference type="AlphaFoldDB" id="A0A1H3T2V3"/>
<accession>A0A1H3T2V3</accession>
<feature type="compositionally biased region" description="Low complexity" evidence="1">
    <location>
        <begin position="76"/>
        <end position="89"/>
    </location>
</feature>
<feature type="region of interest" description="Disordered" evidence="1">
    <location>
        <begin position="76"/>
        <end position="97"/>
    </location>
</feature>
<keyword evidence="2" id="KW-1133">Transmembrane helix</keyword>
<sequence>MSYRALFDATIPAEPPPRDTVDALIGRARRRLALQRLGATAGGVAVVVAATAGGFAVASGPAPSWAPVTVAPMTPAPTTSAAPAPRPSTLRGVDSKESTAHAVARLRSAFPRAIRDAVPGVHLGGMPTVVRRNVPATPTGTGGTYPARFFYDMPAPLTVEVAGRQGKIGFSLHRLIEDSFCEPPNEDPGGPPRATATHESSCVETKGPGGQRVVMATLVGPEPGRVVIDMRVDQPDGSMVNVSLDSPTGAVLTVEQLLAIALNPRVSFYP</sequence>
<keyword evidence="2" id="KW-0812">Transmembrane</keyword>
<dbReference type="Proteomes" id="UP000199632">
    <property type="component" value="Unassembled WGS sequence"/>
</dbReference>
<evidence type="ECO:0000313" key="3">
    <source>
        <dbReference type="EMBL" id="SDZ44606.1"/>
    </source>
</evidence>
<keyword evidence="4" id="KW-1185">Reference proteome</keyword>